<dbReference type="InterPro" id="IPR050832">
    <property type="entry name" value="Bact_Acetyltransf"/>
</dbReference>
<dbReference type="EMBL" id="CABVHY010000022">
    <property type="protein sequence ID" value="VVO20883.1"/>
    <property type="molecule type" value="Genomic_DNA"/>
</dbReference>
<dbReference type="CDD" id="cd04301">
    <property type="entry name" value="NAT_SF"/>
    <property type="match status" value="1"/>
</dbReference>
<evidence type="ECO:0000313" key="5">
    <source>
        <dbReference type="Proteomes" id="UP000379480"/>
    </source>
</evidence>
<evidence type="ECO:0000313" key="4">
    <source>
        <dbReference type="EMBL" id="VVO20883.1"/>
    </source>
</evidence>
<dbReference type="Gene3D" id="3.40.630.30">
    <property type="match status" value="1"/>
</dbReference>
<name>A0A5E7DTH4_PSEFL</name>
<evidence type="ECO:0000256" key="2">
    <source>
        <dbReference type="ARBA" id="ARBA00023315"/>
    </source>
</evidence>
<dbReference type="AlphaFoldDB" id="A0A5E7DTH4"/>
<proteinExistence type="predicted"/>
<dbReference type="InterPro" id="IPR016181">
    <property type="entry name" value="Acyl_CoA_acyltransferase"/>
</dbReference>
<dbReference type="RefSeq" id="WP_150805531.1">
    <property type="nucleotide sequence ID" value="NZ_CABVHY010000022.1"/>
</dbReference>
<sequence>MDAPIEICKAGPADAGIISRILQCSIKVGCAIDHRNNPQIVAAWTRNKTVDHVQPWLADRRRYLNIALLHDKPVGVGMAADSGRITFCYVQPEWFRRGAGLALVGDLEAWLGSQGWTQALLTSTRTSLDFYTRLGYRQSAESFTVAGLTATPMHKPLAPPLIESRPKV</sequence>
<dbReference type="SUPFAM" id="SSF55729">
    <property type="entry name" value="Acyl-CoA N-acyltransferases (Nat)"/>
    <property type="match status" value="1"/>
</dbReference>
<dbReference type="Pfam" id="PF13673">
    <property type="entry name" value="Acetyltransf_10"/>
    <property type="match status" value="1"/>
</dbReference>
<dbReference type="PANTHER" id="PTHR43877">
    <property type="entry name" value="AMINOALKYLPHOSPHONATE N-ACETYLTRANSFERASE-RELATED-RELATED"/>
    <property type="match status" value="1"/>
</dbReference>
<dbReference type="PROSITE" id="PS51186">
    <property type="entry name" value="GNAT"/>
    <property type="match status" value="1"/>
</dbReference>
<organism evidence="4 5">
    <name type="scientific">Pseudomonas fluorescens</name>
    <dbReference type="NCBI Taxonomy" id="294"/>
    <lineage>
        <taxon>Bacteria</taxon>
        <taxon>Pseudomonadati</taxon>
        <taxon>Pseudomonadota</taxon>
        <taxon>Gammaproteobacteria</taxon>
        <taxon>Pseudomonadales</taxon>
        <taxon>Pseudomonadaceae</taxon>
        <taxon>Pseudomonas</taxon>
    </lineage>
</organism>
<evidence type="ECO:0000256" key="1">
    <source>
        <dbReference type="ARBA" id="ARBA00022679"/>
    </source>
</evidence>
<dbReference type="GO" id="GO:0016747">
    <property type="term" value="F:acyltransferase activity, transferring groups other than amino-acyl groups"/>
    <property type="evidence" value="ECO:0007669"/>
    <property type="project" value="InterPro"/>
</dbReference>
<dbReference type="InterPro" id="IPR000182">
    <property type="entry name" value="GNAT_dom"/>
</dbReference>
<dbReference type="Proteomes" id="UP000379480">
    <property type="component" value="Unassembled WGS sequence"/>
</dbReference>
<gene>
    <name evidence="4" type="ORF">PS723_04199</name>
</gene>
<accession>A0A5E7DTH4</accession>
<reference evidence="4 5" key="1">
    <citation type="submission" date="2019-09" db="EMBL/GenBank/DDBJ databases">
        <authorList>
            <person name="Chandra G."/>
            <person name="Truman W A."/>
        </authorList>
    </citation>
    <scope>NUCLEOTIDE SEQUENCE [LARGE SCALE GENOMIC DNA]</scope>
    <source>
        <strain evidence="4">PS723</strain>
    </source>
</reference>
<keyword evidence="2" id="KW-0012">Acyltransferase</keyword>
<keyword evidence="1" id="KW-0808">Transferase</keyword>
<evidence type="ECO:0000259" key="3">
    <source>
        <dbReference type="PROSITE" id="PS51186"/>
    </source>
</evidence>
<protein>
    <recommendedName>
        <fullName evidence="3">N-acetyltransferase domain-containing protein</fullName>
    </recommendedName>
</protein>
<dbReference type="OrthoDB" id="5900542at2"/>
<feature type="domain" description="N-acetyltransferase" evidence="3">
    <location>
        <begin position="16"/>
        <end position="158"/>
    </location>
</feature>